<sequence>MDVQDSEEVYYSPRQGMSYDEDYGSQSNTSVLTSADSTEASGISGRRRPMLQQSAATVDDYDYSYGYGATTADTTAATSAPATTTTAASTLPTTSSSVPATPAHAAVDKKDGLASRSASVDHAQSESQDYYQGYDGYGGYEGYDGYGYNEDYNYAYQSQDQLQSDQTVAGAGAATWGGANSYYYSCQDEDYYAEQDASGPASLEPRPEATVPVSASGPASVATSAPASVPTSVPASVPASGPAPESASGAGAKAAGLGSALGFGSALGTGLGTATLGGIGGIGSPSGIPSSTPSSPMTSQAERDAERDAMSSMPQQDMQGMQEDETQASLARKRQFQQRGSRTRGLDSLESRDDDLRESFETAISSVSHTFPTPSSTAPTEAYHPEDMPPSLVGPAVPSRRHGTATTAITTTATSASIATSLASTALPSTSSGMAADQRYLRSQDSVESYGDEVWVFAQGMEYSGYDDRYDHTQGSLDRGESILEEDEEYAESPVPKPQDAAASTPPPTLQPGMGSLEEEVPPEAARSPDLIRKSSLELEVETPKKLETVVGQPTQTQPQRPKMNARERWHWAYNRVVHQINVSTRLPADPPQAPQAPQARGLCPATPGSARLCRRIPNAASLSHVSVGRRPYSHSTPTPRAAAPPRRRAGSIQLPAVILLRPSPPPPSLFQSFYFYSISLALPASPHPFNPQPLYEPPAVTP</sequence>
<proteinExistence type="predicted"/>
<dbReference type="EMBL" id="JAPTSV010000012">
    <property type="protein sequence ID" value="KAJ1522055.1"/>
    <property type="molecule type" value="Genomic_DNA"/>
</dbReference>
<feature type="region of interest" description="Disordered" evidence="1">
    <location>
        <begin position="274"/>
        <end position="407"/>
    </location>
</feature>
<feature type="region of interest" description="Disordered" evidence="1">
    <location>
        <begin position="194"/>
        <end position="255"/>
    </location>
</feature>
<comment type="caution">
    <text evidence="2">The sequence shown here is derived from an EMBL/GenBank/DDBJ whole genome shotgun (WGS) entry which is preliminary data.</text>
</comment>
<feature type="compositionally biased region" description="Gly residues" evidence="1">
    <location>
        <begin position="274"/>
        <end position="284"/>
    </location>
</feature>
<dbReference type="AlphaFoldDB" id="A0AAV7X7Y3"/>
<feature type="compositionally biased region" description="Basic and acidic residues" evidence="1">
    <location>
        <begin position="344"/>
        <end position="360"/>
    </location>
</feature>
<feature type="region of interest" description="Disordered" evidence="1">
    <location>
        <begin position="627"/>
        <end position="649"/>
    </location>
</feature>
<keyword evidence="3" id="KW-1185">Reference proteome</keyword>
<feature type="compositionally biased region" description="Low complexity" evidence="1">
    <location>
        <begin position="285"/>
        <end position="296"/>
    </location>
</feature>
<feature type="region of interest" description="Disordered" evidence="1">
    <location>
        <begin position="1"/>
        <end position="55"/>
    </location>
</feature>
<feature type="compositionally biased region" description="Low complexity" evidence="1">
    <location>
        <begin position="209"/>
        <end position="255"/>
    </location>
</feature>
<evidence type="ECO:0000313" key="3">
    <source>
        <dbReference type="Proteomes" id="UP001075354"/>
    </source>
</evidence>
<feature type="compositionally biased region" description="Polar residues" evidence="1">
    <location>
        <begin position="362"/>
        <end position="379"/>
    </location>
</feature>
<name>A0AAV7X7Y3_9NEOP</name>
<organism evidence="2 3">
    <name type="scientific">Megalurothrips usitatus</name>
    <name type="common">bean blossom thrips</name>
    <dbReference type="NCBI Taxonomy" id="439358"/>
    <lineage>
        <taxon>Eukaryota</taxon>
        <taxon>Metazoa</taxon>
        <taxon>Ecdysozoa</taxon>
        <taxon>Arthropoda</taxon>
        <taxon>Hexapoda</taxon>
        <taxon>Insecta</taxon>
        <taxon>Pterygota</taxon>
        <taxon>Neoptera</taxon>
        <taxon>Paraneoptera</taxon>
        <taxon>Thysanoptera</taxon>
        <taxon>Terebrantia</taxon>
        <taxon>Thripoidea</taxon>
        <taxon>Thripidae</taxon>
        <taxon>Megalurothrips</taxon>
    </lineage>
</organism>
<feature type="compositionally biased region" description="Polar residues" evidence="1">
    <location>
        <begin position="24"/>
        <end position="41"/>
    </location>
</feature>
<feature type="compositionally biased region" description="Low complexity" evidence="1">
    <location>
        <begin position="72"/>
        <end position="105"/>
    </location>
</feature>
<evidence type="ECO:0000313" key="2">
    <source>
        <dbReference type="EMBL" id="KAJ1522055.1"/>
    </source>
</evidence>
<gene>
    <name evidence="2" type="ORF">ONE63_002370</name>
</gene>
<evidence type="ECO:0000256" key="1">
    <source>
        <dbReference type="SAM" id="MobiDB-lite"/>
    </source>
</evidence>
<accession>A0AAV7X7Y3</accession>
<reference evidence="2" key="1">
    <citation type="submission" date="2022-12" db="EMBL/GenBank/DDBJ databases">
        <title>Chromosome-level genome assembly of the bean flower thrips Megalurothrips usitatus.</title>
        <authorList>
            <person name="Ma L."/>
            <person name="Liu Q."/>
            <person name="Li H."/>
            <person name="Cai W."/>
        </authorList>
    </citation>
    <scope>NUCLEOTIDE SEQUENCE</scope>
    <source>
        <strain evidence="2">Cailab_2022a</strain>
    </source>
</reference>
<feature type="region of interest" description="Disordered" evidence="1">
    <location>
        <begin position="72"/>
        <end position="132"/>
    </location>
</feature>
<dbReference type="Proteomes" id="UP001075354">
    <property type="component" value="Chromosome 12"/>
</dbReference>
<feature type="region of interest" description="Disordered" evidence="1">
    <location>
        <begin position="465"/>
        <end position="546"/>
    </location>
</feature>
<protein>
    <submittedName>
        <fullName evidence="2">Uncharacterized protein</fullName>
    </submittedName>
</protein>
<feature type="compositionally biased region" description="Basic and acidic residues" evidence="1">
    <location>
        <begin position="466"/>
        <end position="482"/>
    </location>
</feature>
<feature type="compositionally biased region" description="Basic and acidic residues" evidence="1">
    <location>
        <begin position="530"/>
        <end position="546"/>
    </location>
</feature>